<sequence>MACAWLTVRESAEFLRVDKATLYRYIQQKKLKVNRPGGHVIRICLEELNAFGEEKASK</sequence>
<evidence type="ECO:0000259" key="1">
    <source>
        <dbReference type="Pfam" id="PF12728"/>
    </source>
</evidence>
<dbReference type="EMBL" id="LAZR01023762">
    <property type="protein sequence ID" value="KKL77389.1"/>
    <property type="molecule type" value="Genomic_DNA"/>
</dbReference>
<accession>A0A0F9ETP7</accession>
<reference evidence="2" key="1">
    <citation type="journal article" date="2015" name="Nature">
        <title>Complex archaea that bridge the gap between prokaryotes and eukaryotes.</title>
        <authorList>
            <person name="Spang A."/>
            <person name="Saw J.H."/>
            <person name="Jorgensen S.L."/>
            <person name="Zaremba-Niedzwiedzka K."/>
            <person name="Martijn J."/>
            <person name="Lind A.E."/>
            <person name="van Eijk R."/>
            <person name="Schleper C."/>
            <person name="Guy L."/>
            <person name="Ettema T.J."/>
        </authorList>
    </citation>
    <scope>NUCLEOTIDE SEQUENCE</scope>
</reference>
<gene>
    <name evidence="2" type="ORF">LCGC14_2035390</name>
</gene>
<comment type="caution">
    <text evidence="2">The sequence shown here is derived from an EMBL/GenBank/DDBJ whole genome shotgun (WGS) entry which is preliminary data.</text>
</comment>
<dbReference type="Pfam" id="PF12728">
    <property type="entry name" value="HTH_17"/>
    <property type="match status" value="1"/>
</dbReference>
<dbReference type="InterPro" id="IPR010093">
    <property type="entry name" value="SinI_DNA-bd"/>
</dbReference>
<dbReference type="AlphaFoldDB" id="A0A0F9ETP7"/>
<protein>
    <recommendedName>
        <fullName evidence="1">Helix-turn-helix domain-containing protein</fullName>
    </recommendedName>
</protein>
<proteinExistence type="predicted"/>
<dbReference type="NCBIfam" id="TIGR01764">
    <property type="entry name" value="excise"/>
    <property type="match status" value="1"/>
</dbReference>
<organism evidence="2">
    <name type="scientific">marine sediment metagenome</name>
    <dbReference type="NCBI Taxonomy" id="412755"/>
    <lineage>
        <taxon>unclassified sequences</taxon>
        <taxon>metagenomes</taxon>
        <taxon>ecological metagenomes</taxon>
    </lineage>
</organism>
<feature type="domain" description="Helix-turn-helix" evidence="1">
    <location>
        <begin position="5"/>
        <end position="53"/>
    </location>
</feature>
<name>A0A0F9ETP7_9ZZZZ</name>
<evidence type="ECO:0000313" key="2">
    <source>
        <dbReference type="EMBL" id="KKL77389.1"/>
    </source>
</evidence>
<dbReference type="InterPro" id="IPR041657">
    <property type="entry name" value="HTH_17"/>
</dbReference>
<dbReference type="GO" id="GO:0003677">
    <property type="term" value="F:DNA binding"/>
    <property type="evidence" value="ECO:0007669"/>
    <property type="project" value="InterPro"/>
</dbReference>